<keyword evidence="4" id="KW-1185">Reference proteome</keyword>
<feature type="compositionally biased region" description="Basic residues" evidence="1">
    <location>
        <begin position="1"/>
        <end position="12"/>
    </location>
</feature>
<proteinExistence type="predicted"/>
<dbReference type="PANTHER" id="PTHR47203:SF1">
    <property type="entry name" value="HYPOTHETICAL BASE EXCISION DNA REPAIR PROTEIN (EUROFUNG)"/>
    <property type="match status" value="1"/>
</dbReference>
<dbReference type="InterPro" id="IPR011257">
    <property type="entry name" value="DNA_glycosylase"/>
</dbReference>
<dbReference type="CDD" id="cd00056">
    <property type="entry name" value="ENDO3c"/>
    <property type="match status" value="1"/>
</dbReference>
<dbReference type="Gene3D" id="1.10.340.30">
    <property type="entry name" value="Hypothetical protein, domain 2"/>
    <property type="match status" value="1"/>
</dbReference>
<name>A0A0C3C493_PILCF</name>
<gene>
    <name evidence="3" type="ORF">PILCRDRAFT_818017</name>
</gene>
<dbReference type="InterPro" id="IPR003265">
    <property type="entry name" value="HhH-GPD_domain"/>
</dbReference>
<reference evidence="4" key="2">
    <citation type="submission" date="2015-01" db="EMBL/GenBank/DDBJ databases">
        <title>Evolutionary Origins and Diversification of the Mycorrhizal Mutualists.</title>
        <authorList>
            <consortium name="DOE Joint Genome Institute"/>
            <consortium name="Mycorrhizal Genomics Consortium"/>
            <person name="Kohler A."/>
            <person name="Kuo A."/>
            <person name="Nagy L.G."/>
            <person name="Floudas D."/>
            <person name="Copeland A."/>
            <person name="Barry K.W."/>
            <person name="Cichocki N."/>
            <person name="Veneault-Fourrey C."/>
            <person name="LaButti K."/>
            <person name="Lindquist E.A."/>
            <person name="Lipzen A."/>
            <person name="Lundell T."/>
            <person name="Morin E."/>
            <person name="Murat C."/>
            <person name="Riley R."/>
            <person name="Ohm R."/>
            <person name="Sun H."/>
            <person name="Tunlid A."/>
            <person name="Henrissat B."/>
            <person name="Grigoriev I.V."/>
            <person name="Hibbett D.S."/>
            <person name="Martin F."/>
        </authorList>
    </citation>
    <scope>NUCLEOTIDE SEQUENCE [LARGE SCALE GENOMIC DNA]</scope>
    <source>
        <strain evidence="4">F 1598</strain>
    </source>
</reference>
<evidence type="ECO:0000313" key="4">
    <source>
        <dbReference type="Proteomes" id="UP000054166"/>
    </source>
</evidence>
<evidence type="ECO:0000256" key="1">
    <source>
        <dbReference type="SAM" id="MobiDB-lite"/>
    </source>
</evidence>
<dbReference type="EMBL" id="KN832987">
    <property type="protein sequence ID" value="KIM84452.1"/>
    <property type="molecule type" value="Genomic_DNA"/>
</dbReference>
<sequence length="308" mass="33879">MPSRARVKRRRSPSPEFQATKTLFDSSESPHQSKKLKLLSSYTVTSPFPNFASPTSVECSEVHDLLSSHHRTNPPTHRPPQESSNSAQTCGNVPNVIESLIGTILSQNTNAQNSSGAKCSLDKTFGKNNFTAIADASRADVVEAIRHGGLANKKAKTIQDVLKAIKAKHGDYSLQHLTSEDLTDDDVMTELVSYDGVGPKTASCVLLFCLGRDSFAVDTHIYRLSRLLGWVPQKADRVLAQAHLDLRVPAELKYGLHVLLIQHGRACSGCKKAGKGDCVLKTYLKERKGVKSEEEVQKRMREVDEDTE</sequence>
<organism evidence="3 4">
    <name type="scientific">Piloderma croceum (strain F 1598)</name>
    <dbReference type="NCBI Taxonomy" id="765440"/>
    <lineage>
        <taxon>Eukaryota</taxon>
        <taxon>Fungi</taxon>
        <taxon>Dikarya</taxon>
        <taxon>Basidiomycota</taxon>
        <taxon>Agaricomycotina</taxon>
        <taxon>Agaricomycetes</taxon>
        <taxon>Agaricomycetidae</taxon>
        <taxon>Atheliales</taxon>
        <taxon>Atheliaceae</taxon>
        <taxon>Piloderma</taxon>
    </lineage>
</organism>
<protein>
    <recommendedName>
        <fullName evidence="2">HhH-GPD domain-containing protein</fullName>
    </recommendedName>
</protein>
<dbReference type="InterPro" id="IPR023170">
    <property type="entry name" value="HhH_base_excis_C"/>
</dbReference>
<dbReference type="Gene3D" id="1.10.1670.10">
    <property type="entry name" value="Helix-hairpin-Helix base-excision DNA repair enzymes (C-terminal)"/>
    <property type="match status" value="1"/>
</dbReference>
<dbReference type="SUPFAM" id="SSF48150">
    <property type="entry name" value="DNA-glycosylase"/>
    <property type="match status" value="1"/>
</dbReference>
<dbReference type="InParanoid" id="A0A0C3C493"/>
<dbReference type="Pfam" id="PF00730">
    <property type="entry name" value="HhH-GPD"/>
    <property type="match status" value="1"/>
</dbReference>
<dbReference type="OrthoDB" id="5607at2759"/>
<feature type="domain" description="HhH-GPD" evidence="2">
    <location>
        <begin position="105"/>
        <end position="266"/>
    </location>
</feature>
<feature type="region of interest" description="Disordered" evidence="1">
    <location>
        <begin position="62"/>
        <end position="91"/>
    </location>
</feature>
<feature type="compositionally biased region" description="Polar residues" evidence="1">
    <location>
        <begin position="15"/>
        <end position="30"/>
    </location>
</feature>
<dbReference type="SMART" id="SM00478">
    <property type="entry name" value="ENDO3c"/>
    <property type="match status" value="1"/>
</dbReference>
<evidence type="ECO:0000259" key="2">
    <source>
        <dbReference type="SMART" id="SM00478"/>
    </source>
</evidence>
<dbReference type="GO" id="GO:0000702">
    <property type="term" value="F:oxidized base lesion DNA N-glycosylase activity"/>
    <property type="evidence" value="ECO:0007669"/>
    <property type="project" value="UniProtKB-ARBA"/>
</dbReference>
<evidence type="ECO:0000313" key="3">
    <source>
        <dbReference type="EMBL" id="KIM84452.1"/>
    </source>
</evidence>
<feature type="region of interest" description="Disordered" evidence="1">
    <location>
        <begin position="1"/>
        <end position="35"/>
    </location>
</feature>
<accession>A0A0C3C493</accession>
<dbReference type="PANTHER" id="PTHR47203">
    <property type="match status" value="1"/>
</dbReference>
<dbReference type="HOGENOM" id="CLU_012862_9_1_1"/>
<dbReference type="GO" id="GO:0006285">
    <property type="term" value="P:base-excision repair, AP site formation"/>
    <property type="evidence" value="ECO:0007669"/>
    <property type="project" value="UniProtKB-ARBA"/>
</dbReference>
<dbReference type="STRING" id="765440.A0A0C3C493"/>
<feature type="compositionally biased region" description="Polar residues" evidence="1">
    <location>
        <begin position="81"/>
        <end position="91"/>
    </location>
</feature>
<dbReference type="Proteomes" id="UP000054166">
    <property type="component" value="Unassembled WGS sequence"/>
</dbReference>
<reference evidence="3 4" key="1">
    <citation type="submission" date="2014-04" db="EMBL/GenBank/DDBJ databases">
        <authorList>
            <consortium name="DOE Joint Genome Institute"/>
            <person name="Kuo A."/>
            <person name="Tarkka M."/>
            <person name="Buscot F."/>
            <person name="Kohler A."/>
            <person name="Nagy L.G."/>
            <person name="Floudas D."/>
            <person name="Copeland A."/>
            <person name="Barry K.W."/>
            <person name="Cichocki N."/>
            <person name="Veneault-Fourrey C."/>
            <person name="LaButti K."/>
            <person name="Lindquist E.A."/>
            <person name="Lipzen A."/>
            <person name="Lundell T."/>
            <person name="Morin E."/>
            <person name="Murat C."/>
            <person name="Sun H."/>
            <person name="Tunlid A."/>
            <person name="Henrissat B."/>
            <person name="Grigoriev I.V."/>
            <person name="Hibbett D.S."/>
            <person name="Martin F."/>
            <person name="Nordberg H.P."/>
            <person name="Cantor M.N."/>
            <person name="Hua S.X."/>
        </authorList>
    </citation>
    <scope>NUCLEOTIDE SEQUENCE [LARGE SCALE GENOMIC DNA]</scope>
    <source>
        <strain evidence="3 4">F 1598</strain>
    </source>
</reference>
<dbReference type="AlphaFoldDB" id="A0A0C3C493"/>